<evidence type="ECO:0000313" key="3">
    <source>
        <dbReference type="EMBL" id="KAL2341046.1"/>
    </source>
</evidence>
<dbReference type="PANTHER" id="PTHR31360">
    <property type="match status" value="1"/>
</dbReference>
<dbReference type="AlphaFoldDB" id="A0ABD1MYY9"/>
<feature type="compositionally biased region" description="Pro residues" evidence="2">
    <location>
        <begin position="9"/>
        <end position="21"/>
    </location>
</feature>
<accession>A0ABD1MYY9</accession>
<dbReference type="PANTHER" id="PTHR31360:SF1">
    <property type="entry name" value="OIL BODY-ASSOCIATED PROTEIN 2A"/>
    <property type="match status" value="1"/>
</dbReference>
<evidence type="ECO:0008006" key="5">
    <source>
        <dbReference type="Google" id="ProtNLM"/>
    </source>
</evidence>
<evidence type="ECO:0000313" key="4">
    <source>
        <dbReference type="Proteomes" id="UP001603857"/>
    </source>
</evidence>
<protein>
    <recommendedName>
        <fullName evidence="5">Oil body-associated protein 2B</fullName>
    </recommendedName>
</protein>
<proteinExistence type="inferred from homology"/>
<comment type="similarity">
    <text evidence="1">Belongs to the OBAP family.</text>
</comment>
<evidence type="ECO:0000256" key="1">
    <source>
        <dbReference type="ARBA" id="ARBA00009740"/>
    </source>
</evidence>
<comment type="caution">
    <text evidence="3">The sequence shown here is derived from an EMBL/GenBank/DDBJ whole genome shotgun (WGS) entry which is preliminary data.</text>
</comment>
<keyword evidence="4" id="KW-1185">Reference proteome</keyword>
<organism evidence="3 4">
    <name type="scientific">Flemingia macrophylla</name>
    <dbReference type="NCBI Taxonomy" id="520843"/>
    <lineage>
        <taxon>Eukaryota</taxon>
        <taxon>Viridiplantae</taxon>
        <taxon>Streptophyta</taxon>
        <taxon>Embryophyta</taxon>
        <taxon>Tracheophyta</taxon>
        <taxon>Spermatophyta</taxon>
        <taxon>Magnoliopsida</taxon>
        <taxon>eudicotyledons</taxon>
        <taxon>Gunneridae</taxon>
        <taxon>Pentapetalae</taxon>
        <taxon>rosids</taxon>
        <taxon>fabids</taxon>
        <taxon>Fabales</taxon>
        <taxon>Fabaceae</taxon>
        <taxon>Papilionoideae</taxon>
        <taxon>50 kb inversion clade</taxon>
        <taxon>NPAAA clade</taxon>
        <taxon>indigoferoid/millettioid clade</taxon>
        <taxon>Phaseoleae</taxon>
        <taxon>Flemingia</taxon>
    </lineage>
</organism>
<dbReference type="Pfam" id="PF06884">
    <property type="entry name" value="DUF1264"/>
    <property type="match status" value="1"/>
</dbReference>
<name>A0ABD1MYY9_9FABA</name>
<dbReference type="EMBL" id="JBGMDY010000003">
    <property type="protein sequence ID" value="KAL2341046.1"/>
    <property type="molecule type" value="Genomic_DNA"/>
</dbReference>
<feature type="region of interest" description="Disordered" evidence="2">
    <location>
        <begin position="1"/>
        <end position="27"/>
    </location>
</feature>
<dbReference type="InterPro" id="IPR010686">
    <property type="entry name" value="OBAP-like"/>
</dbReference>
<reference evidence="3 4" key="1">
    <citation type="submission" date="2024-08" db="EMBL/GenBank/DDBJ databases">
        <title>Insights into the chromosomal genome structure of Flemingia macrophylla.</title>
        <authorList>
            <person name="Ding Y."/>
            <person name="Zhao Y."/>
            <person name="Bi W."/>
            <person name="Wu M."/>
            <person name="Zhao G."/>
            <person name="Gong Y."/>
            <person name="Li W."/>
            <person name="Zhang P."/>
        </authorList>
    </citation>
    <scope>NUCLEOTIDE SEQUENCE [LARGE SCALE GENOMIC DNA]</scope>
    <source>
        <strain evidence="3">DYQJB</strain>
        <tissue evidence="3">Leaf</tissue>
    </source>
</reference>
<evidence type="ECO:0000256" key="2">
    <source>
        <dbReference type="SAM" id="MobiDB-lite"/>
    </source>
</evidence>
<dbReference type="Proteomes" id="UP001603857">
    <property type="component" value="Unassembled WGS sequence"/>
</dbReference>
<gene>
    <name evidence="3" type="ORF">Fmac_008986</name>
</gene>
<sequence>MSSTDKSPEPTPASGPEPTPGKPMGIGQHVIDKSAMMVQSLGPIKQISHHACSFAIYSHDMSRQIETHHYCSRIHENFIQCAVYDSEESDARLLGVEYIVPHDIFETMPPEEQKLWHSHAYEIKSGLWVDPRVPELIAMPELENLAKTYGKFWCTWQVDRGDRLPMGAPALMMSPQAVSPGLVRPELVLKRDAKYNISSESLKSSRLEILEPEMINPNADYWKQHGKGAFEQWEPTLIVG</sequence>